<dbReference type="PROSITE" id="PS01117">
    <property type="entry name" value="HTH_MARR_1"/>
    <property type="match status" value="1"/>
</dbReference>
<evidence type="ECO:0000313" key="6">
    <source>
        <dbReference type="Proteomes" id="UP000612893"/>
    </source>
</evidence>
<evidence type="ECO:0000259" key="4">
    <source>
        <dbReference type="PROSITE" id="PS50995"/>
    </source>
</evidence>
<dbReference type="InterPro" id="IPR036388">
    <property type="entry name" value="WH-like_DNA-bd_sf"/>
</dbReference>
<keyword evidence="6" id="KW-1185">Reference proteome</keyword>
<dbReference type="PRINTS" id="PR00598">
    <property type="entry name" value="HTHMARR"/>
</dbReference>
<dbReference type="SUPFAM" id="SSF46785">
    <property type="entry name" value="Winged helix' DNA-binding domain"/>
    <property type="match status" value="1"/>
</dbReference>
<dbReference type="Pfam" id="PF12802">
    <property type="entry name" value="MarR_2"/>
    <property type="match status" value="1"/>
</dbReference>
<dbReference type="InterPro" id="IPR000835">
    <property type="entry name" value="HTH_MarR-typ"/>
</dbReference>
<keyword evidence="2" id="KW-0238">DNA-binding</keyword>
<dbReference type="AlphaFoldDB" id="A0A934NFB9"/>
<dbReference type="PANTHER" id="PTHR39515">
    <property type="entry name" value="CONSERVED PROTEIN"/>
    <property type="match status" value="1"/>
</dbReference>
<name>A0A934NFB9_9BACT</name>
<evidence type="ECO:0000256" key="2">
    <source>
        <dbReference type="ARBA" id="ARBA00023125"/>
    </source>
</evidence>
<protein>
    <submittedName>
        <fullName evidence="5">Winged helix-turn-helix transcriptional regulator</fullName>
    </submittedName>
</protein>
<dbReference type="PROSITE" id="PS50995">
    <property type="entry name" value="HTH_MARR_2"/>
    <property type="match status" value="1"/>
</dbReference>
<evidence type="ECO:0000256" key="3">
    <source>
        <dbReference type="ARBA" id="ARBA00023163"/>
    </source>
</evidence>
<dbReference type="EMBL" id="JAEKNR010000212">
    <property type="protein sequence ID" value="MBJ7600562.1"/>
    <property type="molecule type" value="Genomic_DNA"/>
</dbReference>
<evidence type="ECO:0000256" key="1">
    <source>
        <dbReference type="ARBA" id="ARBA00023015"/>
    </source>
</evidence>
<reference evidence="5" key="1">
    <citation type="submission" date="2020-10" db="EMBL/GenBank/DDBJ databases">
        <title>Ca. Dormibacterota MAGs.</title>
        <authorList>
            <person name="Montgomery K."/>
        </authorList>
    </citation>
    <scope>NUCLEOTIDE SEQUENCE [LARGE SCALE GENOMIC DNA]</scope>
    <source>
        <strain evidence="5">SC8812_S17_10</strain>
    </source>
</reference>
<feature type="domain" description="HTH marR-type" evidence="4">
    <location>
        <begin position="17"/>
        <end position="150"/>
    </location>
</feature>
<dbReference type="InterPro" id="IPR023187">
    <property type="entry name" value="Tscrpt_reg_MarR-type_CS"/>
</dbReference>
<dbReference type="Proteomes" id="UP000612893">
    <property type="component" value="Unassembled WGS sequence"/>
</dbReference>
<dbReference type="PANTHER" id="PTHR39515:SF2">
    <property type="entry name" value="HTH-TYPE TRANSCRIPTIONAL REGULATOR RV0880"/>
    <property type="match status" value="1"/>
</dbReference>
<dbReference type="InterPro" id="IPR052526">
    <property type="entry name" value="HTH-type_Bedaq_tolerance"/>
</dbReference>
<comment type="caution">
    <text evidence="5">The sequence shown here is derived from an EMBL/GenBank/DDBJ whole genome shotgun (WGS) entry which is preliminary data.</text>
</comment>
<keyword evidence="3" id="KW-0804">Transcription</keyword>
<proteinExistence type="predicted"/>
<dbReference type="GO" id="GO:0003700">
    <property type="term" value="F:DNA-binding transcription factor activity"/>
    <property type="evidence" value="ECO:0007669"/>
    <property type="project" value="InterPro"/>
</dbReference>
<dbReference type="Gene3D" id="1.10.10.10">
    <property type="entry name" value="Winged helix-like DNA-binding domain superfamily/Winged helix DNA-binding domain"/>
    <property type="match status" value="1"/>
</dbReference>
<keyword evidence="1" id="KW-0805">Transcription regulation</keyword>
<gene>
    <name evidence="5" type="ORF">JF922_21140</name>
</gene>
<dbReference type="GO" id="GO:0003677">
    <property type="term" value="F:DNA binding"/>
    <property type="evidence" value="ECO:0007669"/>
    <property type="project" value="UniProtKB-KW"/>
</dbReference>
<dbReference type="RefSeq" id="WP_338204446.1">
    <property type="nucleotide sequence ID" value="NZ_JAEKNR010000212.1"/>
</dbReference>
<evidence type="ECO:0000313" key="5">
    <source>
        <dbReference type="EMBL" id="MBJ7600562.1"/>
    </source>
</evidence>
<accession>A0A934NFB9</accession>
<dbReference type="InterPro" id="IPR036390">
    <property type="entry name" value="WH_DNA-bd_sf"/>
</dbReference>
<sequence length="157" mass="17345">MANFENTTAAAPAAAEAGELALRLRPVLARLSLVLRREQHARLSLSLAQSTVLGQLLDGRPRRMGELAATEGVRLPTMTEIVARMESQGWVRREMSEADRRAVEVHLTSAGRRLADEVIASRTALVVDRLRRLSDFERASLWNALPALEKLVVEVTP</sequence>
<organism evidence="5 6">
    <name type="scientific">Candidatus Nephthysia bennettiae</name>
    <dbReference type="NCBI Taxonomy" id="3127016"/>
    <lineage>
        <taxon>Bacteria</taxon>
        <taxon>Bacillati</taxon>
        <taxon>Candidatus Dormiibacterota</taxon>
        <taxon>Candidatus Dormibacteria</taxon>
        <taxon>Candidatus Dormibacterales</taxon>
        <taxon>Candidatus Dormibacteraceae</taxon>
        <taxon>Candidatus Nephthysia</taxon>
    </lineage>
</organism>
<dbReference type="SMART" id="SM00347">
    <property type="entry name" value="HTH_MARR"/>
    <property type="match status" value="1"/>
</dbReference>